<keyword evidence="2" id="KW-1185">Reference proteome</keyword>
<dbReference type="InterPro" id="IPR011250">
    <property type="entry name" value="OMP/PagP_B-barrel"/>
</dbReference>
<organism evidence="1 2">
    <name type="scientific">Sphingomonas sanxanigenens DSM 19645 = NX02</name>
    <dbReference type="NCBI Taxonomy" id="1123269"/>
    <lineage>
        <taxon>Bacteria</taxon>
        <taxon>Pseudomonadati</taxon>
        <taxon>Pseudomonadota</taxon>
        <taxon>Alphaproteobacteria</taxon>
        <taxon>Sphingomonadales</taxon>
        <taxon>Sphingomonadaceae</taxon>
        <taxon>Sphingomonas</taxon>
    </lineage>
</organism>
<dbReference type="EMBL" id="CP006644">
    <property type="protein sequence ID" value="AHE53754.1"/>
    <property type="molecule type" value="Genomic_DNA"/>
</dbReference>
<sequence>MAAAPARAEDGQIYGAIFVGDRFGEDQTFRGETLTGLPRVIESPTKDGVIGGAVLGAVVKDAGWGRIRAEAEIAASKNSVSRLILNGQERELLQGRKSVTTVMANLIYDTPKLLERVRFSAGGGFGAANIDYNIQYNVAAAGPTILIPTNQSGRLALQAIGGVSVDITERFALTADVRYLHVDTHQVERFNQSAGTLDSTLKAKYHSTAVTAGVRYFF</sequence>
<dbReference type="STRING" id="1123269.NX02_10185"/>
<dbReference type="KEGG" id="ssan:NX02_10185"/>
<dbReference type="Gene3D" id="2.40.160.20">
    <property type="match status" value="1"/>
</dbReference>
<name>W0A741_9SPHN</name>
<evidence type="ECO:0000313" key="1">
    <source>
        <dbReference type="EMBL" id="AHE53754.1"/>
    </source>
</evidence>
<dbReference type="SUPFAM" id="SSF56925">
    <property type="entry name" value="OMPA-like"/>
    <property type="match status" value="1"/>
</dbReference>
<dbReference type="AlphaFoldDB" id="W0A741"/>
<evidence type="ECO:0000313" key="2">
    <source>
        <dbReference type="Proteomes" id="UP000018851"/>
    </source>
</evidence>
<reference evidence="1 2" key="1">
    <citation type="submission" date="2013-07" db="EMBL/GenBank/DDBJ databases">
        <title>Completed genome of Sphingomonas sanxanigenens NX02.</title>
        <authorList>
            <person name="Ma T."/>
            <person name="Huang H."/>
            <person name="Wu M."/>
            <person name="Li X."/>
            <person name="Li G."/>
        </authorList>
    </citation>
    <scope>NUCLEOTIDE SEQUENCE [LARGE SCALE GENOMIC DNA]</scope>
    <source>
        <strain evidence="1 2">NX02</strain>
    </source>
</reference>
<dbReference type="Proteomes" id="UP000018851">
    <property type="component" value="Chromosome"/>
</dbReference>
<dbReference type="HOGENOM" id="CLU_1266221_0_0_5"/>
<gene>
    <name evidence="1" type="ORF">NX02_10185</name>
</gene>
<protein>
    <recommendedName>
        <fullName evidence="3">Outer membrane protein beta-barrel domain-containing protein</fullName>
    </recommendedName>
</protein>
<evidence type="ECO:0008006" key="3">
    <source>
        <dbReference type="Google" id="ProtNLM"/>
    </source>
</evidence>
<proteinExistence type="predicted"/>
<accession>W0A741</accession>
<dbReference type="PATRIC" id="fig|1123269.5.peg.1975"/>